<dbReference type="Proteomes" id="UP000183504">
    <property type="component" value="Unassembled WGS sequence"/>
</dbReference>
<proteinExistence type="predicted"/>
<feature type="compositionally biased region" description="Low complexity" evidence="1">
    <location>
        <begin position="46"/>
        <end position="57"/>
    </location>
</feature>
<name>A0A0B7GQY7_STRSA</name>
<feature type="compositionally biased region" description="Basic and acidic residues" evidence="1">
    <location>
        <begin position="76"/>
        <end position="85"/>
    </location>
</feature>
<reference evidence="2 4" key="1">
    <citation type="submission" date="2015-01" db="EMBL/GenBank/DDBJ databases">
        <authorList>
            <person name="Pelicic Vladimir"/>
        </authorList>
    </citation>
    <scope>NUCLEOTIDE SEQUENCE [LARGE SCALE GENOMIC DNA]</scope>
    <source>
        <strain evidence="2 4">2908</strain>
    </source>
</reference>
<evidence type="ECO:0000313" key="5">
    <source>
        <dbReference type="Proteomes" id="UP000249623"/>
    </source>
</evidence>
<reference evidence="3 5" key="2">
    <citation type="submission" date="2018-06" db="EMBL/GenBank/DDBJ databases">
        <authorList>
            <consortium name="Pathogen Informatics"/>
            <person name="Doyle S."/>
        </authorList>
    </citation>
    <scope>NUCLEOTIDE SEQUENCE [LARGE SCALE GENOMIC DNA]</scope>
    <source>
        <strain evidence="3 5">NCTC11085</strain>
    </source>
</reference>
<dbReference type="InterPro" id="IPR032871">
    <property type="entry name" value="AHH_dom_containing"/>
</dbReference>
<accession>A0A0B7GQY7</accession>
<dbReference type="EMBL" id="LS483346">
    <property type="protein sequence ID" value="SQF35103.1"/>
    <property type="molecule type" value="Genomic_DNA"/>
</dbReference>
<feature type="compositionally biased region" description="Basic and acidic residues" evidence="1">
    <location>
        <begin position="7"/>
        <end position="23"/>
    </location>
</feature>
<dbReference type="RefSeq" id="WP_427189648.1">
    <property type="nucleotide sequence ID" value="NZ_CP071430.1"/>
</dbReference>
<dbReference type="AlphaFoldDB" id="A0A0B7GQY7"/>
<organism evidence="2 4">
    <name type="scientific">Streptococcus sanguinis</name>
    <dbReference type="NCBI Taxonomy" id="1305"/>
    <lineage>
        <taxon>Bacteria</taxon>
        <taxon>Bacillati</taxon>
        <taxon>Bacillota</taxon>
        <taxon>Bacilli</taxon>
        <taxon>Lactobacillales</taxon>
        <taxon>Streptococcaceae</taxon>
        <taxon>Streptococcus</taxon>
    </lineage>
</organism>
<feature type="compositionally biased region" description="Polar residues" evidence="1">
    <location>
        <begin position="88"/>
        <end position="100"/>
    </location>
</feature>
<dbReference type="Proteomes" id="UP000249623">
    <property type="component" value="Chromosome 1"/>
</dbReference>
<evidence type="ECO:0000256" key="1">
    <source>
        <dbReference type="SAM" id="MobiDB-lite"/>
    </source>
</evidence>
<evidence type="ECO:0000313" key="4">
    <source>
        <dbReference type="Proteomes" id="UP000183504"/>
    </source>
</evidence>
<gene>
    <name evidence="3" type="ORF">NCTC11085_01480</name>
    <name evidence="2" type="ORF">SSV_1343</name>
</gene>
<feature type="compositionally biased region" description="Basic and acidic residues" evidence="1">
    <location>
        <begin position="32"/>
        <end position="44"/>
    </location>
</feature>
<sequence length="253" mass="27649">MASPNSRPKEVDVSKKPDIETSRPAEVNPTKVKPEMETKVKPDIDAAAASASAVPKVKAQEPDLPKAGQPEVTPDAGKKVQKPEEVDNPNSDKGISQQTPRVIPGQDGVVTGGSSTKLGKNMMEDMGLSRGQKWTGYQAQHIIPADMADHPVIQKMGMDLDDASNGKFLPVPDSVDTTSVSPLSRHRGYHSTYNEFVRAQLDNIDVNQSPAMLQKEVKELQRKLGILQDKGLPLYPKFGATAELWERFMKNLD</sequence>
<dbReference type="EMBL" id="CDMW01000001">
    <property type="protein sequence ID" value="CEL90638.1"/>
    <property type="molecule type" value="Genomic_DNA"/>
</dbReference>
<protein>
    <submittedName>
        <fullName evidence="2">Uncharacterized protein</fullName>
    </submittedName>
</protein>
<evidence type="ECO:0000313" key="2">
    <source>
        <dbReference type="EMBL" id="CEL90638.1"/>
    </source>
</evidence>
<dbReference type="Pfam" id="PF14412">
    <property type="entry name" value="AHH"/>
    <property type="match status" value="1"/>
</dbReference>
<evidence type="ECO:0000313" key="3">
    <source>
        <dbReference type="EMBL" id="SQF35103.1"/>
    </source>
</evidence>
<feature type="region of interest" description="Disordered" evidence="1">
    <location>
        <begin position="1"/>
        <end position="121"/>
    </location>
</feature>